<keyword evidence="3" id="KW-1185">Reference proteome</keyword>
<organism evidence="2 3">
    <name type="scientific">Ameca splendens</name>
    <dbReference type="NCBI Taxonomy" id="208324"/>
    <lineage>
        <taxon>Eukaryota</taxon>
        <taxon>Metazoa</taxon>
        <taxon>Chordata</taxon>
        <taxon>Craniata</taxon>
        <taxon>Vertebrata</taxon>
        <taxon>Euteleostomi</taxon>
        <taxon>Actinopterygii</taxon>
        <taxon>Neopterygii</taxon>
        <taxon>Teleostei</taxon>
        <taxon>Neoteleostei</taxon>
        <taxon>Acanthomorphata</taxon>
        <taxon>Ovalentaria</taxon>
        <taxon>Atherinomorphae</taxon>
        <taxon>Cyprinodontiformes</taxon>
        <taxon>Goodeidae</taxon>
        <taxon>Ameca</taxon>
    </lineage>
</organism>
<comment type="caution">
    <text evidence="2">The sequence shown here is derived from an EMBL/GenBank/DDBJ whole genome shotgun (WGS) entry which is preliminary data.</text>
</comment>
<feature type="compositionally biased region" description="Polar residues" evidence="1">
    <location>
        <begin position="120"/>
        <end position="136"/>
    </location>
</feature>
<proteinExistence type="predicted"/>
<reference evidence="2 3" key="1">
    <citation type="submission" date="2021-06" db="EMBL/GenBank/DDBJ databases">
        <authorList>
            <person name="Palmer J.M."/>
        </authorList>
    </citation>
    <scope>NUCLEOTIDE SEQUENCE [LARGE SCALE GENOMIC DNA]</scope>
    <source>
        <strain evidence="2 3">AS_MEX2019</strain>
        <tissue evidence="2">Muscle</tissue>
    </source>
</reference>
<feature type="region of interest" description="Disordered" evidence="1">
    <location>
        <begin position="118"/>
        <end position="150"/>
    </location>
</feature>
<sequence length="150" mass="16326">MFVKSRPCRTVMTNVPYNWVNAPVPGQRGHSTQLGTWCTPADTGKRRDEVDLAEPVEQAGEFTVEPGRLNGMFSSAGGDHLSACLYVSSSAGVCWRRLFVFGSGACLREFSAARRKTRDNSTLTRSSLSPVTPSSFHHTDYDAGASPPTR</sequence>
<dbReference type="EMBL" id="JAHRIP010084644">
    <property type="protein sequence ID" value="MEQ2313272.1"/>
    <property type="molecule type" value="Genomic_DNA"/>
</dbReference>
<dbReference type="Proteomes" id="UP001469553">
    <property type="component" value="Unassembled WGS sequence"/>
</dbReference>
<protein>
    <submittedName>
        <fullName evidence="2">Uncharacterized protein</fullName>
    </submittedName>
</protein>
<evidence type="ECO:0000313" key="3">
    <source>
        <dbReference type="Proteomes" id="UP001469553"/>
    </source>
</evidence>
<evidence type="ECO:0000256" key="1">
    <source>
        <dbReference type="SAM" id="MobiDB-lite"/>
    </source>
</evidence>
<name>A0ABV1A3Z3_9TELE</name>
<evidence type="ECO:0000313" key="2">
    <source>
        <dbReference type="EMBL" id="MEQ2313272.1"/>
    </source>
</evidence>
<accession>A0ABV1A3Z3</accession>
<gene>
    <name evidence="2" type="ORF">AMECASPLE_000144</name>
</gene>